<evidence type="ECO:0000313" key="5">
    <source>
        <dbReference type="Proteomes" id="UP001152797"/>
    </source>
</evidence>
<organism evidence="3">
    <name type="scientific">Cladocopium goreaui</name>
    <dbReference type="NCBI Taxonomy" id="2562237"/>
    <lineage>
        <taxon>Eukaryota</taxon>
        <taxon>Sar</taxon>
        <taxon>Alveolata</taxon>
        <taxon>Dinophyceae</taxon>
        <taxon>Suessiales</taxon>
        <taxon>Symbiodiniaceae</taxon>
        <taxon>Cladocopium</taxon>
    </lineage>
</organism>
<keyword evidence="2" id="KW-1133">Transmembrane helix</keyword>
<comment type="caution">
    <text evidence="3">The sequence shown here is derived from an EMBL/GenBank/DDBJ whole genome shotgun (WGS) entry which is preliminary data.</text>
</comment>
<accession>A0A9P1FNN5</accession>
<keyword evidence="2" id="KW-0472">Membrane</keyword>
<dbReference type="OrthoDB" id="410795at2759"/>
<dbReference type="AlphaFoldDB" id="A0A9P1FNN5"/>
<evidence type="ECO:0000256" key="1">
    <source>
        <dbReference type="SAM" id="MobiDB-lite"/>
    </source>
</evidence>
<reference evidence="3" key="1">
    <citation type="submission" date="2022-10" db="EMBL/GenBank/DDBJ databases">
        <authorList>
            <person name="Chen Y."/>
            <person name="Dougan E. K."/>
            <person name="Chan C."/>
            <person name="Rhodes N."/>
            <person name="Thang M."/>
        </authorList>
    </citation>
    <scope>NUCLEOTIDE SEQUENCE</scope>
</reference>
<dbReference type="EMBL" id="CAMXCT030000728">
    <property type="protein sequence ID" value="CAL4769893.1"/>
    <property type="molecule type" value="Genomic_DNA"/>
</dbReference>
<feature type="compositionally biased region" description="Polar residues" evidence="1">
    <location>
        <begin position="12"/>
        <end position="26"/>
    </location>
</feature>
<gene>
    <name evidence="3" type="ORF">C1SCF055_LOCUS10260</name>
</gene>
<feature type="transmembrane region" description="Helical" evidence="2">
    <location>
        <begin position="33"/>
        <end position="55"/>
    </location>
</feature>
<sequence length="154" mass="16694">MARQRKKGDANAEQQQPANGAGQKASSFCSWKCCGVTLGLILGLATLSALLLLSFTPDPSTELVESPRGAPDVTFANTAIPLVRDFVKSNYKDYRKGKVTLRHLKNHIVAHSDLGLSYEDLRDDRYSAIIEDEVDAIVGRCDGGKKPVACVDDT</sequence>
<dbReference type="EMBL" id="CAMXCT010000728">
    <property type="protein sequence ID" value="CAI3982581.1"/>
    <property type="molecule type" value="Genomic_DNA"/>
</dbReference>
<keyword evidence="5" id="KW-1185">Reference proteome</keyword>
<evidence type="ECO:0000313" key="4">
    <source>
        <dbReference type="EMBL" id="CAL4769893.1"/>
    </source>
</evidence>
<name>A0A9P1FNN5_9DINO</name>
<dbReference type="EMBL" id="CAMXCT020000728">
    <property type="protein sequence ID" value="CAL1135956.1"/>
    <property type="molecule type" value="Genomic_DNA"/>
</dbReference>
<feature type="region of interest" description="Disordered" evidence="1">
    <location>
        <begin position="1"/>
        <end position="26"/>
    </location>
</feature>
<protein>
    <submittedName>
        <fullName evidence="4">2'-phosphotransferase</fullName>
    </submittedName>
</protein>
<keyword evidence="2" id="KW-0812">Transmembrane</keyword>
<reference evidence="4 5" key="2">
    <citation type="submission" date="2024-05" db="EMBL/GenBank/DDBJ databases">
        <authorList>
            <person name="Chen Y."/>
            <person name="Shah S."/>
            <person name="Dougan E. K."/>
            <person name="Thang M."/>
            <person name="Chan C."/>
        </authorList>
    </citation>
    <scope>NUCLEOTIDE SEQUENCE [LARGE SCALE GENOMIC DNA]</scope>
</reference>
<evidence type="ECO:0000313" key="3">
    <source>
        <dbReference type="EMBL" id="CAI3982581.1"/>
    </source>
</evidence>
<dbReference type="Proteomes" id="UP001152797">
    <property type="component" value="Unassembled WGS sequence"/>
</dbReference>
<proteinExistence type="predicted"/>
<evidence type="ECO:0000256" key="2">
    <source>
        <dbReference type="SAM" id="Phobius"/>
    </source>
</evidence>